<evidence type="ECO:0000313" key="2">
    <source>
        <dbReference type="Proteomes" id="UP000015103"/>
    </source>
</evidence>
<accession>T1HHS3</accession>
<dbReference type="AlphaFoldDB" id="T1HHS3"/>
<reference evidence="1" key="1">
    <citation type="submission" date="2015-05" db="UniProtKB">
        <authorList>
            <consortium name="EnsemblMetazoa"/>
        </authorList>
    </citation>
    <scope>IDENTIFICATION</scope>
</reference>
<keyword evidence="2" id="KW-1185">Reference proteome</keyword>
<dbReference type="HOGENOM" id="CLU_2888545_0_0_1"/>
<proteinExistence type="predicted"/>
<protein>
    <submittedName>
        <fullName evidence="1">Uncharacterized protein</fullName>
    </submittedName>
</protein>
<sequence>MAEGFPHSFHKAVCVSQHKQFRFILYKSIALFNANYRKRKYSENTLGSTGEQPYPLQNTLHYN</sequence>
<dbReference type="Proteomes" id="UP000015103">
    <property type="component" value="Unassembled WGS sequence"/>
</dbReference>
<evidence type="ECO:0000313" key="1">
    <source>
        <dbReference type="EnsemblMetazoa" id="RPRC003596-PA"/>
    </source>
</evidence>
<name>T1HHS3_RHOPR</name>
<dbReference type="InParanoid" id="T1HHS3"/>
<organism evidence="1 2">
    <name type="scientific">Rhodnius prolixus</name>
    <name type="common">Triatomid bug</name>
    <dbReference type="NCBI Taxonomy" id="13249"/>
    <lineage>
        <taxon>Eukaryota</taxon>
        <taxon>Metazoa</taxon>
        <taxon>Ecdysozoa</taxon>
        <taxon>Arthropoda</taxon>
        <taxon>Hexapoda</taxon>
        <taxon>Insecta</taxon>
        <taxon>Pterygota</taxon>
        <taxon>Neoptera</taxon>
        <taxon>Paraneoptera</taxon>
        <taxon>Hemiptera</taxon>
        <taxon>Heteroptera</taxon>
        <taxon>Panheteroptera</taxon>
        <taxon>Cimicomorpha</taxon>
        <taxon>Reduviidae</taxon>
        <taxon>Triatominae</taxon>
        <taxon>Rhodnius</taxon>
    </lineage>
</organism>
<dbReference type="VEuPathDB" id="VectorBase:RPRC003596"/>
<dbReference type="EMBL" id="ACPB03004546">
    <property type="status" value="NOT_ANNOTATED_CDS"/>
    <property type="molecule type" value="Genomic_DNA"/>
</dbReference>
<dbReference type="EnsemblMetazoa" id="RPRC003596-RA">
    <property type="protein sequence ID" value="RPRC003596-PA"/>
    <property type="gene ID" value="RPRC003596"/>
</dbReference>
<dbReference type="EMBL" id="ACPB03004547">
    <property type="status" value="NOT_ANNOTATED_CDS"/>
    <property type="molecule type" value="Genomic_DNA"/>
</dbReference>